<comment type="caution">
    <text evidence="8">The sequence shown here is derived from an EMBL/GenBank/DDBJ whole genome shotgun (WGS) entry which is preliminary data.</text>
</comment>
<dbReference type="CDD" id="cd09276">
    <property type="entry name" value="Rnase_HI_RT_non_LTR"/>
    <property type="match status" value="1"/>
</dbReference>
<dbReference type="GO" id="GO:0006355">
    <property type="term" value="P:regulation of DNA-templated transcription"/>
    <property type="evidence" value="ECO:0007669"/>
    <property type="project" value="InterPro"/>
</dbReference>
<dbReference type="InterPro" id="IPR059000">
    <property type="entry name" value="ATPase_P-type_domA"/>
</dbReference>
<keyword evidence="5" id="KW-1133">Transmembrane helix</keyword>
<sequence length="1347" mass="141148">MSVDERARRASPPRRKHTDLDGNLGTRILKTTPDFSEVGDIIRCNTGSTPPADGIIVGPSQKSAFTFDESMLTGKSMPVSKGLGDKVFLGSINRGQSVHIRVDTIGGGTMLDNIVAVVREGSTRRAPIERIADVITSYFVLVIITLLAILTWILWLILAYTCVLPASYLDIEIGGCGLYYKLHGSARPISMKSDVIRKRSRHDARRGGASAFVSETPTASPGVSRRASPSPNDPANNNANNSTSSSASAGRRSPTLAPDSTTAYDAPPSELSSALGISIGIGPKPKPTGYMHPYPYREAYPDALPFANVDVGSELDNGGAGAGGRVNKRRRMSVDSASEPPSSAMSYGSYADGYVSASSSSQFSSMDFPFSRYPNVSYNEQGGGGGNGSSGSGGSGGGNGSGATRGAAGGDAFWHPPMLLQGEGANGSSSSSKNYEQLAGRVPPPADAADAAGGGADGLSAPADDVALASVNSKAERPMGVERGRVERPASMHLKLAPVGAERREGVVVRGGPATGGARGTRGSARDAGAGAGAGVEWDESPASTPGASTSGSVGSVGGHGKAGRAPAALPKGISAKAAERLGIAHAAPGGNRGGASGSGNEAEYAPEEAEDDVEAVELAEAVERAEAVEAVDVPRVLAVGIGGRDNDGVGLVANPACLTGFVLVIVRELLAAVIVRSLARVGMALLLCSRDKTGTGGASHSLGGTHVDAPRPFSTGDTSNPSSSPSSQKSIEEVEGEGEPEAEAARSMRAVSGVPARTTPDGSPTAASPPVAVSPPADPDSLQRRDTALGVQTSDRHSLPVRNRSKQLAIQQIPRGVCLYALYHSPTLSTTLLHLPDALRSVQRAADAATLAQSISNFHAKIAGLVAKAKARAYKMEGPGLLYSVACVAEADIVEYRRSARDAAAKKRLCDAVNLKAGHTKNMRRRQSQYKRCDARSIQRHIWLCSYPVQRRYCVERLTHLNVLGGGGVRPIVECPGCGVHHHEFYTCPSIRGLSGLHQTITGVLASTGERTDTRLVYAPPWSEALPVVTNIAPKETALQELELALRDERVAQSTWYTDGSLLDGRAGGAAVRLEGKNEMERIVRPLGRGQVCEGEMEGLLGATESAIQGGSAQILCVADSQAALRGILSTSARSGQFRAILYDQMVRSAQLRTPHLIITNLWTPAHIGTVGNELADEAAKAATEMEADLAVFVSLTTVQRSIRLQSLEKWRDLWDRSKTGKTLRAVDKSPPYLTLSPLYSSLSLPRKTVSIISRLRTGPSHLNAHRHKSGFIASPACEACGEPSESRAHYLLQCPVLEPLRQPLHDAAKRAGHFGSLHLATLLSEPKVLKALGGFVEASGRFERH</sequence>
<accession>A0AAD6XGB6</accession>
<feature type="compositionally biased region" description="Polar residues" evidence="4">
    <location>
        <begin position="426"/>
        <end position="435"/>
    </location>
</feature>
<dbReference type="Pfam" id="PF00122">
    <property type="entry name" value="E1-E2_ATPase"/>
    <property type="match status" value="1"/>
</dbReference>
<feature type="region of interest" description="Disordered" evidence="4">
    <location>
        <begin position="695"/>
        <end position="784"/>
    </location>
</feature>
<dbReference type="InterPro" id="IPR013088">
    <property type="entry name" value="Znf_NHR/GATA"/>
</dbReference>
<dbReference type="GO" id="GO:0005507">
    <property type="term" value="F:copper ion binding"/>
    <property type="evidence" value="ECO:0007669"/>
    <property type="project" value="TreeGrafter"/>
</dbReference>
<dbReference type="Gene3D" id="3.30.420.10">
    <property type="entry name" value="Ribonuclease H-like superfamily/Ribonuclease H"/>
    <property type="match status" value="1"/>
</dbReference>
<evidence type="ECO:0000313" key="8">
    <source>
        <dbReference type="EMBL" id="KAJ7044229.1"/>
    </source>
</evidence>
<dbReference type="SUPFAM" id="SSF81653">
    <property type="entry name" value="Calcium ATPase, transduction domain A"/>
    <property type="match status" value="1"/>
</dbReference>
<keyword evidence="9" id="KW-1185">Reference proteome</keyword>
<dbReference type="Gene3D" id="3.30.50.10">
    <property type="entry name" value="Erythroid Transcription Factor GATA-1, subunit A"/>
    <property type="match status" value="1"/>
</dbReference>
<dbReference type="EMBL" id="JARJCM010000007">
    <property type="protein sequence ID" value="KAJ7044229.1"/>
    <property type="molecule type" value="Genomic_DNA"/>
</dbReference>
<dbReference type="GO" id="GO:0043565">
    <property type="term" value="F:sequence-specific DNA binding"/>
    <property type="evidence" value="ECO:0007669"/>
    <property type="project" value="InterPro"/>
</dbReference>
<evidence type="ECO:0000313" key="9">
    <source>
        <dbReference type="Proteomes" id="UP001218188"/>
    </source>
</evidence>
<dbReference type="GO" id="GO:0055070">
    <property type="term" value="P:copper ion homeostasis"/>
    <property type="evidence" value="ECO:0007669"/>
    <property type="project" value="TreeGrafter"/>
</dbReference>
<dbReference type="PROSITE" id="PS50879">
    <property type="entry name" value="RNASE_H_1"/>
    <property type="match status" value="1"/>
</dbReference>
<feature type="region of interest" description="Disordered" evidence="4">
    <location>
        <begin position="1"/>
        <end position="24"/>
    </location>
</feature>
<keyword evidence="5" id="KW-0812">Transmembrane</keyword>
<evidence type="ECO:0000259" key="6">
    <source>
        <dbReference type="PROSITE" id="PS50114"/>
    </source>
</evidence>
<feature type="region of interest" description="Disordered" evidence="4">
    <location>
        <begin position="316"/>
        <end position="346"/>
    </location>
</feature>
<evidence type="ECO:0000256" key="2">
    <source>
        <dbReference type="ARBA" id="ARBA00022967"/>
    </source>
</evidence>
<dbReference type="Pfam" id="PF00075">
    <property type="entry name" value="RNase_H"/>
    <property type="match status" value="1"/>
</dbReference>
<organism evidence="8 9">
    <name type="scientific">Mycena alexandri</name>
    <dbReference type="NCBI Taxonomy" id="1745969"/>
    <lineage>
        <taxon>Eukaryota</taxon>
        <taxon>Fungi</taxon>
        <taxon>Dikarya</taxon>
        <taxon>Basidiomycota</taxon>
        <taxon>Agaricomycotina</taxon>
        <taxon>Agaricomycetes</taxon>
        <taxon>Agaricomycetidae</taxon>
        <taxon>Agaricales</taxon>
        <taxon>Marasmiineae</taxon>
        <taxon>Mycenaceae</taxon>
        <taxon>Mycena</taxon>
    </lineage>
</organism>
<dbReference type="InterPro" id="IPR036397">
    <property type="entry name" value="RNaseH_sf"/>
</dbReference>
<feature type="region of interest" description="Disordered" evidence="4">
    <location>
        <begin position="586"/>
        <end position="611"/>
    </location>
</feature>
<dbReference type="Proteomes" id="UP001218188">
    <property type="component" value="Unassembled WGS sequence"/>
</dbReference>
<keyword evidence="5" id="KW-0472">Membrane</keyword>
<feature type="transmembrane region" description="Helical" evidence="5">
    <location>
        <begin position="134"/>
        <end position="158"/>
    </location>
</feature>
<protein>
    <recommendedName>
        <fullName evidence="10">RNase H type-1 domain-containing protein</fullName>
    </recommendedName>
</protein>
<dbReference type="GO" id="GO:0043682">
    <property type="term" value="F:P-type divalent copper transporter activity"/>
    <property type="evidence" value="ECO:0007669"/>
    <property type="project" value="TreeGrafter"/>
</dbReference>
<feature type="compositionally biased region" description="Gly residues" evidence="4">
    <location>
        <begin position="381"/>
        <end position="409"/>
    </location>
</feature>
<evidence type="ECO:0000256" key="5">
    <source>
        <dbReference type="SAM" id="Phobius"/>
    </source>
</evidence>
<feature type="compositionally biased region" description="Low complexity" evidence="4">
    <location>
        <begin position="227"/>
        <end position="249"/>
    </location>
</feature>
<evidence type="ECO:0000256" key="1">
    <source>
        <dbReference type="ARBA" id="ARBA00022723"/>
    </source>
</evidence>
<dbReference type="InterPro" id="IPR000679">
    <property type="entry name" value="Znf_GATA"/>
</dbReference>
<keyword evidence="3" id="KW-0863">Zinc-finger</keyword>
<dbReference type="GO" id="GO:0016020">
    <property type="term" value="C:membrane"/>
    <property type="evidence" value="ECO:0007669"/>
    <property type="project" value="TreeGrafter"/>
</dbReference>
<dbReference type="PROSITE" id="PS50114">
    <property type="entry name" value="GATA_ZN_FINGER_2"/>
    <property type="match status" value="1"/>
</dbReference>
<dbReference type="GO" id="GO:0008270">
    <property type="term" value="F:zinc ion binding"/>
    <property type="evidence" value="ECO:0007669"/>
    <property type="project" value="UniProtKB-KW"/>
</dbReference>
<reference evidence="8" key="1">
    <citation type="submission" date="2023-03" db="EMBL/GenBank/DDBJ databases">
        <title>Massive genome expansion in bonnet fungi (Mycena s.s.) driven by repeated elements and novel gene families across ecological guilds.</title>
        <authorList>
            <consortium name="Lawrence Berkeley National Laboratory"/>
            <person name="Harder C.B."/>
            <person name="Miyauchi S."/>
            <person name="Viragh M."/>
            <person name="Kuo A."/>
            <person name="Thoen E."/>
            <person name="Andreopoulos B."/>
            <person name="Lu D."/>
            <person name="Skrede I."/>
            <person name="Drula E."/>
            <person name="Henrissat B."/>
            <person name="Morin E."/>
            <person name="Kohler A."/>
            <person name="Barry K."/>
            <person name="LaButti K."/>
            <person name="Morin E."/>
            <person name="Salamov A."/>
            <person name="Lipzen A."/>
            <person name="Mereny Z."/>
            <person name="Hegedus B."/>
            <person name="Baldrian P."/>
            <person name="Stursova M."/>
            <person name="Weitz H."/>
            <person name="Taylor A."/>
            <person name="Grigoriev I.V."/>
            <person name="Nagy L.G."/>
            <person name="Martin F."/>
            <person name="Kauserud H."/>
        </authorList>
    </citation>
    <scope>NUCLEOTIDE SEQUENCE</scope>
    <source>
        <strain evidence="8">CBHHK200</strain>
    </source>
</reference>
<dbReference type="PANTHER" id="PTHR43520">
    <property type="entry name" value="ATP7, ISOFORM B"/>
    <property type="match status" value="1"/>
</dbReference>
<dbReference type="InterPro" id="IPR012337">
    <property type="entry name" value="RNaseH-like_sf"/>
</dbReference>
<feature type="compositionally biased region" description="Low complexity" evidence="4">
    <location>
        <begin position="541"/>
        <end position="554"/>
    </location>
</feature>
<feature type="region of interest" description="Disordered" evidence="4">
    <location>
        <begin position="379"/>
        <end position="460"/>
    </location>
</feature>
<feature type="compositionally biased region" description="Acidic residues" evidence="4">
    <location>
        <begin position="734"/>
        <end position="743"/>
    </location>
</feature>
<feature type="region of interest" description="Disordered" evidence="4">
    <location>
        <begin position="509"/>
        <end position="568"/>
    </location>
</feature>
<dbReference type="InterPro" id="IPR008250">
    <property type="entry name" value="ATPase_P-typ_transduc_dom_A_sf"/>
</dbReference>
<dbReference type="InterPro" id="IPR002156">
    <property type="entry name" value="RNaseH_domain"/>
</dbReference>
<gene>
    <name evidence="8" type="ORF">C8F04DRAFT_1250176</name>
</gene>
<evidence type="ECO:0000259" key="7">
    <source>
        <dbReference type="PROSITE" id="PS50879"/>
    </source>
</evidence>
<feature type="region of interest" description="Disordered" evidence="4">
    <location>
        <begin position="193"/>
        <end position="269"/>
    </location>
</feature>
<dbReference type="SUPFAM" id="SSF53098">
    <property type="entry name" value="Ribonuclease H-like"/>
    <property type="match status" value="1"/>
</dbReference>
<feature type="domain" description="RNase H type-1" evidence="7">
    <location>
        <begin position="1051"/>
        <end position="1186"/>
    </location>
</feature>
<name>A0AAD6XGB6_9AGAR</name>
<feature type="compositionally biased region" description="Polar residues" evidence="4">
    <location>
        <begin position="335"/>
        <end position="346"/>
    </location>
</feature>
<dbReference type="GO" id="GO:0004523">
    <property type="term" value="F:RNA-DNA hybrid ribonuclease activity"/>
    <property type="evidence" value="ECO:0007669"/>
    <property type="project" value="InterPro"/>
</dbReference>
<dbReference type="Gene3D" id="2.70.150.10">
    <property type="entry name" value="Calcium-transporting ATPase, cytoplasmic transduction domain A"/>
    <property type="match status" value="1"/>
</dbReference>
<evidence type="ECO:0000256" key="3">
    <source>
        <dbReference type="PROSITE-ProRule" id="PRU00094"/>
    </source>
</evidence>
<evidence type="ECO:0008006" key="10">
    <source>
        <dbReference type="Google" id="ProtNLM"/>
    </source>
</evidence>
<keyword evidence="3" id="KW-0862">Zinc</keyword>
<keyword evidence="1" id="KW-0479">Metal-binding</keyword>
<feature type="domain" description="GATA-type" evidence="6">
    <location>
        <begin position="176"/>
        <end position="199"/>
    </location>
</feature>
<keyword evidence="2" id="KW-1278">Translocase</keyword>
<evidence type="ECO:0000256" key="4">
    <source>
        <dbReference type="SAM" id="MobiDB-lite"/>
    </source>
</evidence>
<dbReference type="PANTHER" id="PTHR43520:SF32">
    <property type="entry name" value="COPPER RESISTANCE P-TYPE ATPASE (EUROFUNG)"/>
    <property type="match status" value="1"/>
</dbReference>
<proteinExistence type="predicted"/>